<feature type="compositionally biased region" description="Basic and acidic residues" evidence="1">
    <location>
        <begin position="98"/>
        <end position="108"/>
    </location>
</feature>
<dbReference type="Pfam" id="PF06985">
    <property type="entry name" value="HET"/>
    <property type="match status" value="1"/>
</dbReference>
<organism evidence="3 4">
    <name type="scientific">Lentithecium fluviatile CBS 122367</name>
    <dbReference type="NCBI Taxonomy" id="1168545"/>
    <lineage>
        <taxon>Eukaryota</taxon>
        <taxon>Fungi</taxon>
        <taxon>Dikarya</taxon>
        <taxon>Ascomycota</taxon>
        <taxon>Pezizomycotina</taxon>
        <taxon>Dothideomycetes</taxon>
        <taxon>Pleosporomycetidae</taxon>
        <taxon>Pleosporales</taxon>
        <taxon>Massarineae</taxon>
        <taxon>Lentitheciaceae</taxon>
        <taxon>Lentithecium</taxon>
    </lineage>
</organism>
<reference evidence="3" key="1">
    <citation type="journal article" date="2020" name="Stud. Mycol.">
        <title>101 Dothideomycetes genomes: a test case for predicting lifestyles and emergence of pathogens.</title>
        <authorList>
            <person name="Haridas S."/>
            <person name="Albert R."/>
            <person name="Binder M."/>
            <person name="Bloem J."/>
            <person name="Labutti K."/>
            <person name="Salamov A."/>
            <person name="Andreopoulos B."/>
            <person name="Baker S."/>
            <person name="Barry K."/>
            <person name="Bills G."/>
            <person name="Bluhm B."/>
            <person name="Cannon C."/>
            <person name="Castanera R."/>
            <person name="Culley D."/>
            <person name="Daum C."/>
            <person name="Ezra D."/>
            <person name="Gonzalez J."/>
            <person name="Henrissat B."/>
            <person name="Kuo A."/>
            <person name="Liang C."/>
            <person name="Lipzen A."/>
            <person name="Lutzoni F."/>
            <person name="Magnuson J."/>
            <person name="Mondo S."/>
            <person name="Nolan M."/>
            <person name="Ohm R."/>
            <person name="Pangilinan J."/>
            <person name="Park H.-J."/>
            <person name="Ramirez L."/>
            <person name="Alfaro M."/>
            <person name="Sun H."/>
            <person name="Tritt A."/>
            <person name="Yoshinaga Y."/>
            <person name="Zwiers L.-H."/>
            <person name="Turgeon B."/>
            <person name="Goodwin S."/>
            <person name="Spatafora J."/>
            <person name="Crous P."/>
            <person name="Grigoriev I."/>
        </authorList>
    </citation>
    <scope>NUCLEOTIDE SEQUENCE</scope>
    <source>
        <strain evidence="3">CBS 122367</strain>
    </source>
</reference>
<evidence type="ECO:0000313" key="3">
    <source>
        <dbReference type="EMBL" id="KAF2689630.1"/>
    </source>
</evidence>
<accession>A0A6G1JHD0</accession>
<evidence type="ECO:0000256" key="1">
    <source>
        <dbReference type="SAM" id="MobiDB-lite"/>
    </source>
</evidence>
<feature type="region of interest" description="Disordered" evidence="1">
    <location>
        <begin position="85"/>
        <end position="133"/>
    </location>
</feature>
<dbReference type="EMBL" id="MU005572">
    <property type="protein sequence ID" value="KAF2689630.1"/>
    <property type="molecule type" value="Genomic_DNA"/>
</dbReference>
<keyword evidence="4" id="KW-1185">Reference proteome</keyword>
<name>A0A6G1JHD0_9PLEO</name>
<protein>
    <submittedName>
        <fullName evidence="3">HET-domain-containing protein</fullName>
    </submittedName>
</protein>
<dbReference type="OrthoDB" id="3486565at2759"/>
<gene>
    <name evidence="3" type="ORF">K458DRAFT_400340</name>
</gene>
<sequence length="696" mass="79769">MTVCNRCAKIDLDDAAVRYGYLLGHVRLMVKSAKAGCPGCKFMLDVCRRQGVDIRSERNNYVMLRRLGKRSHLVRIWFVELEEEGEDEGGGAGDGEVESEHGENKDSGVEDDEGSEDGQDATDEGDEGKDHGPRLIRLCSAYGMERHLSHDVEHENDHLPLRLISAHSSDEECFDLARSWFERCTRSHGPACALNKETPLPTRLIHIPSNHEEPLRLCRTEGQTGQYVALSYVWGAGSTFKTTRKTLSSRMSGFPSSDLPKSVRDAVEITRRIGFQYLWVDALCIIQSDFEDWSHESALMAVVYGGAAFTISADLAEDTDQGILRERDLLRSHCFGGNEQWCFQEVEAPWKDLQLQYVYWRGWCFQERVLSVRVLHYFEDHIAWECNTTVYREGFHGRESHLEGHFGKWIFTKQIHQKLSEVQDAELWQPPLQSQTGAWNMMVQELAIREFTQPSDRLPGISGIAAAMQLPKMGSYLAGVWSWNPFLSMQWHCRKSQQPPSDYRSPSWSWVWTTDQLVWPYSTWANNVSADVEEDWKAWDTKWAPRLLEHDIVLKGNHPKGEVAKGSSITVSGHCRWMVFTEQPGVNYDMWGFSCDPGWVDLGTKVHLDWRPNNWASEARFEREGEVVVGDEERGVRVLPVVQILRERKPRYDNAKVLALILEEVVDGTYKRAGVVDLDLDESEEDKWERRTLKLV</sequence>
<evidence type="ECO:0000313" key="4">
    <source>
        <dbReference type="Proteomes" id="UP000799291"/>
    </source>
</evidence>
<dbReference type="Proteomes" id="UP000799291">
    <property type="component" value="Unassembled WGS sequence"/>
</dbReference>
<proteinExistence type="predicted"/>
<dbReference type="PANTHER" id="PTHR33112">
    <property type="entry name" value="DOMAIN PROTEIN, PUTATIVE-RELATED"/>
    <property type="match status" value="1"/>
</dbReference>
<dbReference type="AlphaFoldDB" id="A0A6G1JHD0"/>
<evidence type="ECO:0000259" key="2">
    <source>
        <dbReference type="Pfam" id="PF06985"/>
    </source>
</evidence>
<feature type="compositionally biased region" description="Acidic residues" evidence="1">
    <location>
        <begin position="109"/>
        <end position="127"/>
    </location>
</feature>
<dbReference type="PANTHER" id="PTHR33112:SF16">
    <property type="entry name" value="HETEROKARYON INCOMPATIBILITY DOMAIN-CONTAINING PROTEIN"/>
    <property type="match status" value="1"/>
</dbReference>
<dbReference type="InterPro" id="IPR010730">
    <property type="entry name" value="HET"/>
</dbReference>
<feature type="domain" description="Heterokaryon incompatibility" evidence="2">
    <location>
        <begin position="227"/>
        <end position="367"/>
    </location>
</feature>